<dbReference type="GO" id="GO:0051707">
    <property type="term" value="P:response to other organism"/>
    <property type="evidence" value="ECO:0007669"/>
    <property type="project" value="UniProtKB-ARBA"/>
</dbReference>
<evidence type="ECO:0000256" key="4">
    <source>
        <dbReference type="ARBA" id="ARBA00022821"/>
    </source>
</evidence>
<keyword evidence="5" id="KW-0067">ATP-binding</keyword>
<evidence type="ECO:0000259" key="9">
    <source>
        <dbReference type="Pfam" id="PF18052"/>
    </source>
</evidence>
<proteinExistence type="predicted"/>
<feature type="domain" description="Disease resistance protein winged helix" evidence="10">
    <location>
        <begin position="424"/>
        <end position="502"/>
    </location>
</feature>
<gene>
    <name evidence="12" type="ORF">HUJ06_013743</name>
</gene>
<evidence type="ECO:0000259" key="11">
    <source>
        <dbReference type="Pfam" id="PF25019"/>
    </source>
</evidence>
<evidence type="ECO:0000256" key="3">
    <source>
        <dbReference type="ARBA" id="ARBA00022741"/>
    </source>
</evidence>
<evidence type="ECO:0000256" key="2">
    <source>
        <dbReference type="ARBA" id="ARBA00022737"/>
    </source>
</evidence>
<dbReference type="Gene3D" id="1.10.8.430">
    <property type="entry name" value="Helical domain of apoptotic protease-activating factors"/>
    <property type="match status" value="1"/>
</dbReference>
<keyword evidence="4" id="KW-0611">Plant defense</keyword>
<keyword evidence="1" id="KW-0433">Leucine-rich repeat</keyword>
<evidence type="ECO:0000313" key="13">
    <source>
        <dbReference type="Proteomes" id="UP000607653"/>
    </source>
</evidence>
<dbReference type="Pfam" id="PF18052">
    <property type="entry name" value="Rx_N"/>
    <property type="match status" value="1"/>
</dbReference>
<keyword evidence="6" id="KW-0175">Coiled coil</keyword>
<name>A0A822Z448_NELNU</name>
<dbReference type="PANTHER" id="PTHR36766">
    <property type="entry name" value="PLANT BROAD-SPECTRUM MILDEW RESISTANCE PROTEIN RPW8"/>
    <property type="match status" value="1"/>
</dbReference>
<evidence type="ECO:0000313" key="12">
    <source>
        <dbReference type="EMBL" id="DAD39420.1"/>
    </source>
</evidence>
<evidence type="ECO:0000256" key="1">
    <source>
        <dbReference type="ARBA" id="ARBA00022614"/>
    </source>
</evidence>
<dbReference type="Pfam" id="PF25019">
    <property type="entry name" value="LRR_R13L1-DRL21"/>
    <property type="match status" value="1"/>
</dbReference>
<keyword evidence="2" id="KW-0677">Repeat</keyword>
<feature type="compositionally biased region" description="Low complexity" evidence="7">
    <location>
        <begin position="1077"/>
        <end position="1091"/>
    </location>
</feature>
<dbReference type="GO" id="GO:0006952">
    <property type="term" value="P:defense response"/>
    <property type="evidence" value="ECO:0007669"/>
    <property type="project" value="UniProtKB-KW"/>
</dbReference>
<protein>
    <recommendedName>
        <fullName evidence="14">Disease resistance protein RGA3</fullName>
    </recommendedName>
</protein>
<feature type="domain" description="NB-ARC" evidence="8">
    <location>
        <begin position="182"/>
        <end position="338"/>
    </location>
</feature>
<dbReference type="Gene3D" id="3.40.50.300">
    <property type="entry name" value="P-loop containing nucleotide triphosphate hydrolases"/>
    <property type="match status" value="1"/>
</dbReference>
<feature type="compositionally biased region" description="Acidic residues" evidence="7">
    <location>
        <begin position="1033"/>
        <end position="1067"/>
    </location>
</feature>
<keyword evidence="13" id="KW-1185">Reference proteome</keyword>
<feature type="region of interest" description="Disordered" evidence="7">
    <location>
        <begin position="1031"/>
        <end position="1102"/>
    </location>
</feature>
<evidence type="ECO:0000256" key="6">
    <source>
        <dbReference type="SAM" id="Coils"/>
    </source>
</evidence>
<organism evidence="12 13">
    <name type="scientific">Nelumbo nucifera</name>
    <name type="common">Sacred lotus</name>
    <dbReference type="NCBI Taxonomy" id="4432"/>
    <lineage>
        <taxon>Eukaryota</taxon>
        <taxon>Viridiplantae</taxon>
        <taxon>Streptophyta</taxon>
        <taxon>Embryophyta</taxon>
        <taxon>Tracheophyta</taxon>
        <taxon>Spermatophyta</taxon>
        <taxon>Magnoliopsida</taxon>
        <taxon>Proteales</taxon>
        <taxon>Nelumbonaceae</taxon>
        <taxon>Nelumbo</taxon>
    </lineage>
</organism>
<reference evidence="12 13" key="1">
    <citation type="journal article" date="2020" name="Mol. Biol. Evol.">
        <title>Distinct Expression and Methylation Patterns for Genes with Different Fates following a Single Whole-Genome Duplication in Flowering Plants.</title>
        <authorList>
            <person name="Shi T."/>
            <person name="Rahmani R.S."/>
            <person name="Gugger P.F."/>
            <person name="Wang M."/>
            <person name="Li H."/>
            <person name="Zhang Y."/>
            <person name="Li Z."/>
            <person name="Wang Q."/>
            <person name="Van de Peer Y."/>
            <person name="Marchal K."/>
            <person name="Chen J."/>
        </authorList>
    </citation>
    <scope>NUCLEOTIDE SEQUENCE [LARGE SCALE GENOMIC DNA]</scope>
    <source>
        <tissue evidence="12">Leaf</tissue>
    </source>
</reference>
<dbReference type="PRINTS" id="PR00364">
    <property type="entry name" value="DISEASERSIST"/>
</dbReference>
<dbReference type="InterPro" id="IPR041118">
    <property type="entry name" value="Rx_N"/>
</dbReference>
<dbReference type="InterPro" id="IPR002182">
    <property type="entry name" value="NB-ARC"/>
</dbReference>
<dbReference type="Gene3D" id="1.20.5.4130">
    <property type="match status" value="1"/>
</dbReference>
<dbReference type="SUPFAM" id="SSF52540">
    <property type="entry name" value="P-loop containing nucleoside triphosphate hydrolases"/>
    <property type="match status" value="1"/>
</dbReference>
<feature type="domain" description="Disease resistance N-terminal" evidence="9">
    <location>
        <begin position="11"/>
        <end position="95"/>
    </location>
</feature>
<dbReference type="FunFam" id="1.10.10.10:FF:000322">
    <property type="entry name" value="Probable disease resistance protein At1g63360"/>
    <property type="match status" value="1"/>
</dbReference>
<dbReference type="Pfam" id="PF00931">
    <property type="entry name" value="NB-ARC"/>
    <property type="match status" value="1"/>
</dbReference>
<dbReference type="Gene3D" id="3.80.10.10">
    <property type="entry name" value="Ribonuclease Inhibitor"/>
    <property type="match status" value="3"/>
</dbReference>
<dbReference type="InterPro" id="IPR038005">
    <property type="entry name" value="RX-like_CC"/>
</dbReference>
<evidence type="ECO:0008006" key="14">
    <source>
        <dbReference type="Google" id="ProtNLM"/>
    </source>
</evidence>
<dbReference type="PANTHER" id="PTHR36766:SF70">
    <property type="entry name" value="DISEASE RESISTANCE PROTEIN RGA4"/>
    <property type="match status" value="1"/>
</dbReference>
<dbReference type="SUPFAM" id="SSF52058">
    <property type="entry name" value="L domain-like"/>
    <property type="match status" value="1"/>
</dbReference>
<dbReference type="InterPro" id="IPR042197">
    <property type="entry name" value="Apaf_helical"/>
</dbReference>
<dbReference type="InterPro" id="IPR056789">
    <property type="entry name" value="LRR_R13L1-DRL21"/>
</dbReference>
<dbReference type="EMBL" id="DUZY01000005">
    <property type="protein sequence ID" value="DAD39420.1"/>
    <property type="molecule type" value="Genomic_DNA"/>
</dbReference>
<accession>A0A822Z448</accession>
<dbReference type="InterPro" id="IPR032675">
    <property type="entry name" value="LRR_dom_sf"/>
</dbReference>
<dbReference type="GO" id="GO:0043531">
    <property type="term" value="F:ADP binding"/>
    <property type="evidence" value="ECO:0007669"/>
    <property type="project" value="InterPro"/>
</dbReference>
<dbReference type="InterPro" id="IPR027417">
    <property type="entry name" value="P-loop_NTPase"/>
</dbReference>
<dbReference type="Proteomes" id="UP000607653">
    <property type="component" value="Unassembled WGS sequence"/>
</dbReference>
<keyword evidence="3" id="KW-0547">Nucleotide-binding</keyword>
<evidence type="ECO:0000259" key="8">
    <source>
        <dbReference type="Pfam" id="PF00931"/>
    </source>
</evidence>
<evidence type="ECO:0000259" key="10">
    <source>
        <dbReference type="Pfam" id="PF23559"/>
    </source>
</evidence>
<dbReference type="Gene3D" id="1.10.10.10">
    <property type="entry name" value="Winged helix-like DNA-binding domain superfamily/Winged helix DNA-binding domain"/>
    <property type="match status" value="1"/>
</dbReference>
<comment type="caution">
    <text evidence="12">The sequence shown here is derived from an EMBL/GenBank/DDBJ whole genome shotgun (WGS) entry which is preliminary data.</text>
</comment>
<evidence type="ECO:0000256" key="5">
    <source>
        <dbReference type="ARBA" id="ARBA00022840"/>
    </source>
</evidence>
<dbReference type="CDD" id="cd14798">
    <property type="entry name" value="RX-CC_like"/>
    <property type="match status" value="1"/>
</dbReference>
<dbReference type="GO" id="GO:0005524">
    <property type="term" value="F:ATP binding"/>
    <property type="evidence" value="ECO:0007669"/>
    <property type="project" value="UniProtKB-KW"/>
</dbReference>
<feature type="domain" description="R13L1/DRL21-like LRR repeat region" evidence="11">
    <location>
        <begin position="694"/>
        <end position="824"/>
    </location>
</feature>
<dbReference type="Pfam" id="PF23559">
    <property type="entry name" value="WHD_DRP"/>
    <property type="match status" value="1"/>
</dbReference>
<feature type="coiled-coil region" evidence="6">
    <location>
        <begin position="28"/>
        <end position="55"/>
    </location>
</feature>
<dbReference type="AlphaFoldDB" id="A0A822Z448"/>
<evidence type="ECO:0000256" key="7">
    <source>
        <dbReference type="SAM" id="MobiDB-lite"/>
    </source>
</evidence>
<dbReference type="InterPro" id="IPR036388">
    <property type="entry name" value="WH-like_DNA-bd_sf"/>
</dbReference>
<sequence length="1102" mass="126072">MADPLTSMVAQEILSRVIVLAIQGINLRKDSREQLNNLKKKLEMIQGVLQDAQNRQTMEQRVGNWLKKVQDLAYDAEDVLDEFTILIQQHKTTTTRTDKVRSFVKTIVTVSPLFKIADRIKSINESFDNLGKEATIMRLVPTDNETVESRTTHSMVDESEVFGRDGDKMRILSLLINPDDGNKAISILPIVGMAGLGKTTLAQVAFNNGAVVAHFDERMWVCISVDFNIERILKQILESLGEMNVISNLDVMLRSLQSKLMGKKFLLVLDDVWDENRSNWNTLRGFLLKTQAARGSKIIVTTRKDEVAKIMGTLPTHHLGLLSKEECWLIFRKRAFAEGSAAQETPRLIEIGKKMVDKCRGLPLAAKALGSLMYYKQEEEWVSVQTSEIWDLSEAESGGILPELRLSYDHLPSNIKQCFKYCSVFPKDYEIDRMMLIQQWIAHGFIDFQGSSSQAAANKEMEDIANDSFNYLLWNSFFQDVKKNEYGDIETVKMHDLVHDLAQHVSKAECLSFVEDDKVNDITITTDVRHLSVYAPKLPKLLNVSVSYEANKLRTCLLWLNFDDLMNVSDLLEGFSVDRLSKFKCLRVLDLVGITHLPASFQKFKLLRYLDLSENQCEKLPESITTLYNLQTLRLKNCRKLKVLPIEMRKLINLRHLNLFGCISLEKMPMELGKLLCLQTLPMFIVGRDNGYGIEELQKLINLRGLLAITNLENVNDGRRAKDAKLEDKLYIQRLDLEWCRPCDINIHHDVDYDDVLESLEPHPNLKGLQISNFGGSRYPGWMREIESFLPNLVGIALDGCWRWENLPMLGHLPLLKILELRRMMFRRIQFHGENSSSDDGGSKQATTKRMFPSLKTLWLTDMPMLVEWMEVSTSSSSFFPCLEKLIIKKCAKLRVTPDCLLPSLKRLRIESSNAMLLSEGSFAAELTSLTSLQISNCEKLEVLPEWLLENNKNSLRHLSIMKCPKLEAIPRENLQVLTSLKTLRITDCLSMPNILCLDDLQMLRLEKDNACEEIRLSNVDSSLSVLSIALEPEPEPEPESETEPDPEPEPESETEPDPEPEPESETEPDREPEQSQRQTENQNQNFQNQNRIFMRHACEEF</sequence>
<dbReference type="InterPro" id="IPR058922">
    <property type="entry name" value="WHD_DRP"/>
</dbReference>